<organism evidence="1 2">
    <name type="scientific">Treponema phagedenis</name>
    <dbReference type="NCBI Taxonomy" id="162"/>
    <lineage>
        <taxon>Bacteria</taxon>
        <taxon>Pseudomonadati</taxon>
        <taxon>Spirochaetota</taxon>
        <taxon>Spirochaetia</taxon>
        <taxon>Spirochaetales</taxon>
        <taxon>Treponemataceae</taxon>
        <taxon>Treponema</taxon>
    </lineage>
</organism>
<keyword evidence="2" id="KW-1185">Reference proteome</keyword>
<evidence type="ECO:0000313" key="1">
    <source>
        <dbReference type="EMBL" id="CEM61888.1"/>
    </source>
</evidence>
<accession>A0A0B7GTR6</accession>
<name>A0A0B7GTR6_TREPH</name>
<dbReference type="AlphaFoldDB" id="A0A0B7GTR6"/>
<dbReference type="EMBL" id="CDNC01000015">
    <property type="protein sequence ID" value="CEM61888.1"/>
    <property type="molecule type" value="Genomic_DNA"/>
</dbReference>
<sequence>MEYPKDETMGKGLLRSLSECAGSEADKRMWGAQLFTRIFRQRITC</sequence>
<dbReference type="Proteomes" id="UP000042527">
    <property type="component" value="Unassembled WGS sequence"/>
</dbReference>
<evidence type="ECO:0000313" key="2">
    <source>
        <dbReference type="Proteomes" id="UP000042527"/>
    </source>
</evidence>
<gene>
    <name evidence="1" type="ORF">TPHV1_220012</name>
</gene>
<reference evidence="2" key="1">
    <citation type="submission" date="2015-01" db="EMBL/GenBank/DDBJ databases">
        <authorList>
            <person name="Manzoor Shahid"/>
            <person name="Zubair Saima"/>
        </authorList>
    </citation>
    <scope>NUCLEOTIDE SEQUENCE [LARGE SCALE GENOMIC DNA]</scope>
    <source>
        <strain evidence="2">V1</strain>
    </source>
</reference>
<protein>
    <submittedName>
        <fullName evidence="1">Uncharacterized protein</fullName>
    </submittedName>
</protein>
<proteinExistence type="predicted"/>